<evidence type="ECO:0000313" key="10">
    <source>
        <dbReference type="Proteomes" id="UP000503320"/>
    </source>
</evidence>
<organism evidence="9 10">
    <name type="scientific">Allofrancisella frigidaquae</name>
    <dbReference type="NCBI Taxonomy" id="1085644"/>
    <lineage>
        <taxon>Bacteria</taxon>
        <taxon>Pseudomonadati</taxon>
        <taxon>Pseudomonadota</taxon>
        <taxon>Gammaproteobacteria</taxon>
        <taxon>Thiotrichales</taxon>
        <taxon>Francisellaceae</taxon>
        <taxon>Allofrancisella</taxon>
    </lineage>
</organism>
<dbReference type="Pfam" id="PF00375">
    <property type="entry name" value="SDF"/>
    <property type="match status" value="1"/>
</dbReference>
<keyword evidence="5" id="KW-0769">Symport</keyword>
<dbReference type="PROSITE" id="PS00714">
    <property type="entry name" value="NA_DICARBOXYL_SYMP_2"/>
    <property type="match status" value="1"/>
</dbReference>
<keyword evidence="2" id="KW-0813">Transport</keyword>
<dbReference type="SUPFAM" id="SSF118215">
    <property type="entry name" value="Proton glutamate symport protein"/>
    <property type="match status" value="1"/>
</dbReference>
<dbReference type="Gene3D" id="1.10.3860.10">
    <property type="entry name" value="Sodium:dicarboxylate symporter"/>
    <property type="match status" value="1"/>
</dbReference>
<evidence type="ECO:0000256" key="3">
    <source>
        <dbReference type="ARBA" id="ARBA00022475"/>
    </source>
</evidence>
<dbReference type="KEGG" id="afri:E3E15_02250"/>
<keyword evidence="10" id="KW-1185">Reference proteome</keyword>
<feature type="transmembrane region" description="Helical" evidence="8">
    <location>
        <begin position="216"/>
        <end position="240"/>
    </location>
</feature>
<evidence type="ECO:0000256" key="1">
    <source>
        <dbReference type="ARBA" id="ARBA00004651"/>
    </source>
</evidence>
<evidence type="ECO:0000256" key="6">
    <source>
        <dbReference type="ARBA" id="ARBA00022989"/>
    </source>
</evidence>
<evidence type="ECO:0000256" key="5">
    <source>
        <dbReference type="ARBA" id="ARBA00022847"/>
    </source>
</evidence>
<feature type="transmembrane region" description="Helical" evidence="8">
    <location>
        <begin position="188"/>
        <end position="210"/>
    </location>
</feature>
<feature type="transmembrane region" description="Helical" evidence="8">
    <location>
        <begin position="12"/>
        <end position="32"/>
    </location>
</feature>
<keyword evidence="3" id="KW-1003">Cell membrane</keyword>
<dbReference type="InterPro" id="IPR036458">
    <property type="entry name" value="Na:dicarbo_symporter_sf"/>
</dbReference>
<feature type="transmembrane region" description="Helical" evidence="8">
    <location>
        <begin position="360"/>
        <end position="379"/>
    </location>
</feature>
<accession>A0A6M3HX33</accession>
<dbReference type="Proteomes" id="UP000503320">
    <property type="component" value="Chromosome"/>
</dbReference>
<dbReference type="InterPro" id="IPR018107">
    <property type="entry name" value="Na-dicarboxylate_symporter_CS"/>
</dbReference>
<name>A0A6M3HX33_9GAMM</name>
<dbReference type="EMBL" id="CP038017">
    <property type="protein sequence ID" value="QIV94236.1"/>
    <property type="molecule type" value="Genomic_DNA"/>
</dbReference>
<keyword evidence="4 8" id="KW-0812">Transmembrane</keyword>
<feature type="transmembrane region" description="Helical" evidence="8">
    <location>
        <begin position="306"/>
        <end position="326"/>
    </location>
</feature>
<sequence length="418" mass="44874">MKIFRHLYTQVLIGIFIGVILGICAPNIAVTLKPLADVFIRLIKLMITPIIFLTLVSGIAAMKDLKAVGKIGGVALLYFFTATVVALTIGMVVANIFKPGISLNIDPNSLNINSAKAYMGNVEHVEGMKDFLMNIIPNSFVGAFSNGDILQVLFVSILFAAGLILYGDKGQPILEGIQSLSKVFFKMIHIVMHYSPIAAFAAMGYTVGMYGASTLLGLLGLLLCFYITCLLFLLVFLGLILRLYCKISVFKLLNYIKTEIFIVLGTSSSESVLPNLMEKLEQVGCDKAIVSLVVPTGYSFNLDGTAIYLSLAAIFIAQALGVDLTLQQQIFMLVIMIISSKGAAGVTGSGFIILATTLSALGVVPVAGIVIILGIDRFMSEGRSITNMIGNAVGTIIISNWQGKLDVNQARLVLKARL</sequence>
<evidence type="ECO:0000256" key="7">
    <source>
        <dbReference type="ARBA" id="ARBA00023136"/>
    </source>
</evidence>
<keyword evidence="6 8" id="KW-1133">Transmembrane helix</keyword>
<dbReference type="GO" id="GO:0005886">
    <property type="term" value="C:plasma membrane"/>
    <property type="evidence" value="ECO:0007669"/>
    <property type="project" value="UniProtKB-SubCell"/>
</dbReference>
<proteinExistence type="predicted"/>
<dbReference type="NCBIfam" id="NF002461">
    <property type="entry name" value="PRK01663.1"/>
    <property type="match status" value="1"/>
</dbReference>
<keyword evidence="7 8" id="KW-0472">Membrane</keyword>
<comment type="subcellular location">
    <subcellularLocation>
        <location evidence="1">Cell membrane</location>
        <topology evidence="1">Multi-pass membrane protein</topology>
    </subcellularLocation>
</comment>
<dbReference type="PANTHER" id="PTHR42865:SF1">
    <property type="entry name" value="AEROBIC C4-DICARBOXYLATE TRANSPORT PROTEIN"/>
    <property type="match status" value="1"/>
</dbReference>
<dbReference type="GO" id="GO:0070778">
    <property type="term" value="P:L-aspartate transmembrane transport"/>
    <property type="evidence" value="ECO:0007669"/>
    <property type="project" value="TreeGrafter"/>
</dbReference>
<protein>
    <submittedName>
        <fullName evidence="9">C4-dicarboxylate transporter DctA</fullName>
    </submittedName>
</protein>
<feature type="transmembrane region" description="Helical" evidence="8">
    <location>
        <begin position="149"/>
        <end position="167"/>
    </location>
</feature>
<dbReference type="InterPro" id="IPR001991">
    <property type="entry name" value="Na-dicarboxylate_symporter"/>
</dbReference>
<evidence type="ECO:0000256" key="8">
    <source>
        <dbReference type="SAM" id="Phobius"/>
    </source>
</evidence>
<dbReference type="GO" id="GO:0015141">
    <property type="term" value="F:succinate transmembrane transporter activity"/>
    <property type="evidence" value="ECO:0007669"/>
    <property type="project" value="TreeGrafter"/>
</dbReference>
<feature type="transmembrane region" description="Helical" evidence="8">
    <location>
        <begin position="38"/>
        <end position="62"/>
    </location>
</feature>
<dbReference type="PRINTS" id="PR00173">
    <property type="entry name" value="EDTRNSPORT"/>
</dbReference>
<feature type="transmembrane region" description="Helical" evidence="8">
    <location>
        <begin position="74"/>
        <end position="97"/>
    </location>
</feature>
<dbReference type="PANTHER" id="PTHR42865">
    <property type="entry name" value="PROTON/GLUTAMATE-ASPARTATE SYMPORTER"/>
    <property type="match status" value="1"/>
</dbReference>
<evidence type="ECO:0000256" key="2">
    <source>
        <dbReference type="ARBA" id="ARBA00022448"/>
    </source>
</evidence>
<evidence type="ECO:0000256" key="4">
    <source>
        <dbReference type="ARBA" id="ARBA00022692"/>
    </source>
</evidence>
<dbReference type="FunFam" id="1.10.3860.10:FF:000001">
    <property type="entry name" value="C4-dicarboxylate transport protein"/>
    <property type="match status" value="1"/>
</dbReference>
<reference evidence="9 10" key="1">
    <citation type="submission" date="2019-03" db="EMBL/GenBank/DDBJ databases">
        <title>Complete Genome Sequence of Allofrancisella frigidaquae Strain SYSU 10HL1970 Isolated from Water-Cooling Systems in China.</title>
        <authorList>
            <person name="Ohrman C."/>
            <person name="Uneklint I."/>
            <person name="Sjodin A."/>
        </authorList>
    </citation>
    <scope>NUCLEOTIDE SEQUENCE [LARGE SCALE GENOMIC DNA]</scope>
    <source>
        <strain evidence="9 10">SYSU 10HL1970</strain>
    </source>
</reference>
<dbReference type="GO" id="GO:0015138">
    <property type="term" value="F:fumarate transmembrane transporter activity"/>
    <property type="evidence" value="ECO:0007669"/>
    <property type="project" value="TreeGrafter"/>
</dbReference>
<gene>
    <name evidence="9" type="primary">dctA</name>
    <name evidence="9" type="ORF">E3E15_02250</name>
</gene>
<dbReference type="GO" id="GO:0015366">
    <property type="term" value="F:malate:proton symporter activity"/>
    <property type="evidence" value="ECO:0007669"/>
    <property type="project" value="TreeGrafter"/>
</dbReference>
<dbReference type="RefSeq" id="WP_172106434.1">
    <property type="nucleotide sequence ID" value="NZ_CP038017.1"/>
</dbReference>
<evidence type="ECO:0000313" key="9">
    <source>
        <dbReference type="EMBL" id="QIV94236.1"/>
    </source>
</evidence>
<dbReference type="AlphaFoldDB" id="A0A6M3HX33"/>